<proteinExistence type="predicted"/>
<accession>A0A1I6U130</accession>
<keyword evidence="1" id="KW-0732">Signal</keyword>
<evidence type="ECO:0000259" key="2">
    <source>
        <dbReference type="Pfam" id="PF13088"/>
    </source>
</evidence>
<dbReference type="OrthoDB" id="41724at2"/>
<evidence type="ECO:0000313" key="3">
    <source>
        <dbReference type="EMBL" id="SFS95199.1"/>
    </source>
</evidence>
<dbReference type="EMBL" id="FOZZ01000007">
    <property type="protein sequence ID" value="SFS95199.1"/>
    <property type="molecule type" value="Genomic_DNA"/>
</dbReference>
<dbReference type="InterPro" id="IPR011040">
    <property type="entry name" value="Sialidase"/>
</dbReference>
<dbReference type="SUPFAM" id="SSF50939">
    <property type="entry name" value="Sialidases"/>
    <property type="match status" value="1"/>
</dbReference>
<sequence>MKYISYIVFLICPFLVSAQQPALTLLKQEFLFKEGQYFAQCHASTIEETADGTLLTSWFGGSHEGNKDVVIWGSLSDGDQWTPPVVWADGQVNDTLRHPCWNPVLFRPKNEKKIYLYYKVGPNPREWWGMVKTSEDGGKTWSIAKKLPNNVLGPIKNKPLQLENGDIISPSSVELSEDRWVAHIEKTTKQQQEWTVFPIDQQSPYNVIQPSVLLHDSNRLQVLCRSKEGAVMSAWSDDLGKTWTALEKTNLINPNSATDAIRSGDIFLIVYNPDIPGKDWWEGRTKLRLAYSTDGLKWIDVMQLEDQEKGEFSYPTIFQDSKGLIHITYTYDRKNMKHIVVQRER</sequence>
<organism evidence="3 4">
    <name type="scientific">Sphingobacterium wenxiniae</name>
    <dbReference type="NCBI Taxonomy" id="683125"/>
    <lineage>
        <taxon>Bacteria</taxon>
        <taxon>Pseudomonadati</taxon>
        <taxon>Bacteroidota</taxon>
        <taxon>Sphingobacteriia</taxon>
        <taxon>Sphingobacteriales</taxon>
        <taxon>Sphingobacteriaceae</taxon>
        <taxon>Sphingobacterium</taxon>
    </lineage>
</organism>
<dbReference type="AlphaFoldDB" id="A0A1I6U130"/>
<protein>
    <submittedName>
        <fullName evidence="3">Predicted neuraminidase (Sialidase)</fullName>
    </submittedName>
</protein>
<reference evidence="3 4" key="1">
    <citation type="submission" date="2016-10" db="EMBL/GenBank/DDBJ databases">
        <authorList>
            <person name="de Groot N.N."/>
        </authorList>
    </citation>
    <scope>NUCLEOTIDE SEQUENCE [LARGE SCALE GENOMIC DNA]</scope>
    <source>
        <strain evidence="3 4">DSM 22789</strain>
    </source>
</reference>
<dbReference type="STRING" id="683125.SAMN05660206_107196"/>
<dbReference type="Pfam" id="PF13088">
    <property type="entry name" value="BNR_2"/>
    <property type="match status" value="1"/>
</dbReference>
<keyword evidence="4" id="KW-1185">Reference proteome</keyword>
<dbReference type="RefSeq" id="WP_093366087.1">
    <property type="nucleotide sequence ID" value="NZ_FOZZ01000007.1"/>
</dbReference>
<dbReference type="CDD" id="cd15482">
    <property type="entry name" value="Sialidase_non-viral"/>
    <property type="match status" value="1"/>
</dbReference>
<dbReference type="InterPro" id="IPR036278">
    <property type="entry name" value="Sialidase_sf"/>
</dbReference>
<feature type="signal peptide" evidence="1">
    <location>
        <begin position="1"/>
        <end position="18"/>
    </location>
</feature>
<dbReference type="PANTHER" id="PTHR43752:SF2">
    <property type="entry name" value="BNR_ASP-BOX REPEAT FAMILY PROTEIN"/>
    <property type="match status" value="1"/>
</dbReference>
<gene>
    <name evidence="3" type="ORF">SAMN05660206_107196</name>
</gene>
<dbReference type="PANTHER" id="PTHR43752">
    <property type="entry name" value="BNR/ASP-BOX REPEAT FAMILY PROTEIN"/>
    <property type="match status" value="1"/>
</dbReference>
<feature type="chain" id="PRO_5011476784" evidence="1">
    <location>
        <begin position="19"/>
        <end position="345"/>
    </location>
</feature>
<evidence type="ECO:0000256" key="1">
    <source>
        <dbReference type="SAM" id="SignalP"/>
    </source>
</evidence>
<dbReference type="Gene3D" id="2.120.10.10">
    <property type="match status" value="1"/>
</dbReference>
<name>A0A1I6U130_9SPHI</name>
<evidence type="ECO:0000313" key="4">
    <source>
        <dbReference type="Proteomes" id="UP000198785"/>
    </source>
</evidence>
<feature type="domain" description="Sialidase" evidence="2">
    <location>
        <begin position="52"/>
        <end position="327"/>
    </location>
</feature>
<dbReference type="Proteomes" id="UP000198785">
    <property type="component" value="Unassembled WGS sequence"/>
</dbReference>